<evidence type="ECO:0000313" key="3">
    <source>
        <dbReference type="Proteomes" id="UP000324222"/>
    </source>
</evidence>
<feature type="compositionally biased region" description="Basic and acidic residues" evidence="1">
    <location>
        <begin position="51"/>
        <end position="64"/>
    </location>
</feature>
<gene>
    <name evidence="2" type="ORF">E2C01_012804</name>
</gene>
<dbReference type="AlphaFoldDB" id="A0A5B7DF23"/>
<accession>A0A5B7DF23</accession>
<keyword evidence="3" id="KW-1185">Reference proteome</keyword>
<organism evidence="2 3">
    <name type="scientific">Portunus trituberculatus</name>
    <name type="common">Swimming crab</name>
    <name type="synonym">Neptunus trituberculatus</name>
    <dbReference type="NCBI Taxonomy" id="210409"/>
    <lineage>
        <taxon>Eukaryota</taxon>
        <taxon>Metazoa</taxon>
        <taxon>Ecdysozoa</taxon>
        <taxon>Arthropoda</taxon>
        <taxon>Crustacea</taxon>
        <taxon>Multicrustacea</taxon>
        <taxon>Malacostraca</taxon>
        <taxon>Eumalacostraca</taxon>
        <taxon>Eucarida</taxon>
        <taxon>Decapoda</taxon>
        <taxon>Pleocyemata</taxon>
        <taxon>Brachyura</taxon>
        <taxon>Eubrachyura</taxon>
        <taxon>Portunoidea</taxon>
        <taxon>Portunidae</taxon>
        <taxon>Portuninae</taxon>
        <taxon>Portunus</taxon>
    </lineage>
</organism>
<evidence type="ECO:0000256" key="1">
    <source>
        <dbReference type="SAM" id="MobiDB-lite"/>
    </source>
</evidence>
<feature type="region of interest" description="Disordered" evidence="1">
    <location>
        <begin position="44"/>
        <end position="64"/>
    </location>
</feature>
<reference evidence="2 3" key="1">
    <citation type="submission" date="2019-05" db="EMBL/GenBank/DDBJ databases">
        <title>Another draft genome of Portunus trituberculatus and its Hox gene families provides insights of decapod evolution.</title>
        <authorList>
            <person name="Jeong J.-H."/>
            <person name="Song I."/>
            <person name="Kim S."/>
            <person name="Choi T."/>
            <person name="Kim D."/>
            <person name="Ryu S."/>
            <person name="Kim W."/>
        </authorList>
    </citation>
    <scope>NUCLEOTIDE SEQUENCE [LARGE SCALE GENOMIC DNA]</scope>
    <source>
        <tissue evidence="2">Muscle</tissue>
    </source>
</reference>
<dbReference type="EMBL" id="VSRR010000812">
    <property type="protein sequence ID" value="MPC19873.1"/>
    <property type="molecule type" value="Genomic_DNA"/>
</dbReference>
<dbReference type="Proteomes" id="UP000324222">
    <property type="component" value="Unassembled WGS sequence"/>
</dbReference>
<proteinExistence type="predicted"/>
<comment type="caution">
    <text evidence="2">The sequence shown here is derived from an EMBL/GenBank/DDBJ whole genome shotgun (WGS) entry which is preliminary data.</text>
</comment>
<sequence>MRTPHIEFPKGWQGNEGGALVVKDWQCMPGVWAAPQGQAATGVRHSCPAWEGKRPRERREGEEISIRSSPRLVVPRSKHMLENL</sequence>
<evidence type="ECO:0000313" key="2">
    <source>
        <dbReference type="EMBL" id="MPC19873.1"/>
    </source>
</evidence>
<protein>
    <submittedName>
        <fullName evidence="2">Uncharacterized protein</fullName>
    </submittedName>
</protein>
<name>A0A5B7DF23_PORTR</name>